<dbReference type="EMBL" id="ML120491">
    <property type="protein sequence ID" value="RPA91635.1"/>
    <property type="molecule type" value="Genomic_DNA"/>
</dbReference>
<accession>A0A3N4J0I7</accession>
<evidence type="ECO:0000256" key="1">
    <source>
        <dbReference type="ARBA" id="ARBA00001968"/>
    </source>
</evidence>
<dbReference type="InterPro" id="IPR027806">
    <property type="entry name" value="HARBI1_dom"/>
</dbReference>
<evidence type="ECO:0000256" key="2">
    <source>
        <dbReference type="ARBA" id="ARBA00022723"/>
    </source>
</evidence>
<feature type="domain" description="DDE Tnp4" evidence="3">
    <location>
        <begin position="111"/>
        <end position="272"/>
    </location>
</feature>
<comment type="cofactor">
    <cofactor evidence="1">
        <name>a divalent metal cation</name>
        <dbReference type="ChEBI" id="CHEBI:60240"/>
    </cofactor>
</comment>
<keyword evidence="2" id="KW-0479">Metal-binding</keyword>
<sequence>RFRQQEIRLFLPYLELSSIRFRNRYSCTAETAICILLYRLSAPNRLKEDMKVFRHSRSWISSIFNDVVEYLVARYSKHMEWDETRLTRQQILRYTNTIEKKGGVKGVWGFIDGTMRAICRPTLHQQQYYSGYKKCHGFKFQAVMTPDGILSCLAGPWLARQGDWSMFVDSGLAYHLRAINVAADPDQRCYLYGDPAYAMSYGIVCGYKATTRGSLDPVLKAMNAHMSSMRVSVEHGFGKAMTLWSFNGFKGSLKSGLSPVAGYFLVAVFLSNIHSCLYRNETCERFHCDPPSLACYLSLHPSII</sequence>
<evidence type="ECO:0000313" key="5">
    <source>
        <dbReference type="Proteomes" id="UP000276215"/>
    </source>
</evidence>
<dbReference type="OrthoDB" id="5289248at2759"/>
<dbReference type="AlphaFoldDB" id="A0A3N4J0I7"/>
<reference evidence="4 5" key="1">
    <citation type="journal article" date="2018" name="Nat. Ecol. Evol.">
        <title>Pezizomycetes genomes reveal the molecular basis of ectomycorrhizal truffle lifestyle.</title>
        <authorList>
            <person name="Murat C."/>
            <person name="Payen T."/>
            <person name="Noel B."/>
            <person name="Kuo A."/>
            <person name="Morin E."/>
            <person name="Chen J."/>
            <person name="Kohler A."/>
            <person name="Krizsan K."/>
            <person name="Balestrini R."/>
            <person name="Da Silva C."/>
            <person name="Montanini B."/>
            <person name="Hainaut M."/>
            <person name="Levati E."/>
            <person name="Barry K.W."/>
            <person name="Belfiori B."/>
            <person name="Cichocki N."/>
            <person name="Clum A."/>
            <person name="Dockter R.B."/>
            <person name="Fauchery L."/>
            <person name="Guy J."/>
            <person name="Iotti M."/>
            <person name="Le Tacon F."/>
            <person name="Lindquist E.A."/>
            <person name="Lipzen A."/>
            <person name="Malagnac F."/>
            <person name="Mello A."/>
            <person name="Molinier V."/>
            <person name="Miyauchi S."/>
            <person name="Poulain J."/>
            <person name="Riccioni C."/>
            <person name="Rubini A."/>
            <person name="Sitrit Y."/>
            <person name="Splivallo R."/>
            <person name="Traeger S."/>
            <person name="Wang M."/>
            <person name="Zifcakova L."/>
            <person name="Wipf D."/>
            <person name="Zambonelli A."/>
            <person name="Paolocci F."/>
            <person name="Nowrousian M."/>
            <person name="Ottonello S."/>
            <person name="Baldrian P."/>
            <person name="Spatafora J.W."/>
            <person name="Henrissat B."/>
            <person name="Nagy L.G."/>
            <person name="Aury J.M."/>
            <person name="Wincker P."/>
            <person name="Grigoriev I.V."/>
            <person name="Bonfante P."/>
            <person name="Martin F.M."/>
        </authorList>
    </citation>
    <scope>NUCLEOTIDE SEQUENCE [LARGE SCALE GENOMIC DNA]</scope>
    <source>
        <strain evidence="4 5">120613-1</strain>
    </source>
</reference>
<gene>
    <name evidence="4" type="ORF">L873DRAFT_1713204</name>
</gene>
<name>A0A3N4J0I7_9PEZI</name>
<organism evidence="4 5">
    <name type="scientific">Choiromyces venosus 120613-1</name>
    <dbReference type="NCBI Taxonomy" id="1336337"/>
    <lineage>
        <taxon>Eukaryota</taxon>
        <taxon>Fungi</taxon>
        <taxon>Dikarya</taxon>
        <taxon>Ascomycota</taxon>
        <taxon>Pezizomycotina</taxon>
        <taxon>Pezizomycetes</taxon>
        <taxon>Pezizales</taxon>
        <taxon>Tuberaceae</taxon>
        <taxon>Choiromyces</taxon>
    </lineage>
</organism>
<keyword evidence="5" id="KW-1185">Reference proteome</keyword>
<proteinExistence type="predicted"/>
<dbReference type="STRING" id="1336337.A0A3N4J0I7"/>
<feature type="non-terminal residue" evidence="4">
    <location>
        <position position="1"/>
    </location>
</feature>
<evidence type="ECO:0000259" key="3">
    <source>
        <dbReference type="Pfam" id="PF13359"/>
    </source>
</evidence>
<dbReference type="GO" id="GO:0046872">
    <property type="term" value="F:metal ion binding"/>
    <property type="evidence" value="ECO:0007669"/>
    <property type="project" value="UniProtKB-KW"/>
</dbReference>
<dbReference type="Pfam" id="PF13359">
    <property type="entry name" value="DDE_Tnp_4"/>
    <property type="match status" value="1"/>
</dbReference>
<dbReference type="Proteomes" id="UP000276215">
    <property type="component" value="Unassembled WGS sequence"/>
</dbReference>
<protein>
    <recommendedName>
        <fullName evidence="3">DDE Tnp4 domain-containing protein</fullName>
    </recommendedName>
</protein>
<evidence type="ECO:0000313" key="4">
    <source>
        <dbReference type="EMBL" id="RPA91635.1"/>
    </source>
</evidence>